<keyword evidence="1" id="KW-0472">Membrane</keyword>
<protein>
    <submittedName>
        <fullName evidence="2">Prepilin-type N-terminal cleavage/methylation domain-containing protein</fullName>
    </submittedName>
</protein>
<feature type="transmembrane region" description="Helical" evidence="1">
    <location>
        <begin position="20"/>
        <end position="42"/>
    </location>
</feature>
<sequence>MTHRLLFTRRSTSHQSGVTLIELMIAMVLGLLVAAGIITVFLSTSNSNRAQTQLARLQEEGRFAITRLSEDLRMANGQYCTNSGGTAKLQSAGTYLDRLRAPTVYAKGTNLTAAISDVTTPMDGVSYPAAASSVGSPYTFPSFLSMRGYDCTATACTKVDPNTSVTAIPAMGKAVGSRVVGADVITVRYVNSSRGWAIGSGTVATTNGAASGNTISSIALTQGTGEPPITDFKSGDLAMLADCSNAQIFVADATSAGVITPNASKNYSMPTAQPPQSAPKLFDFNRDFQTVTYYLKVVDMGGGQTTGALIRRVNGNDPKKVGSSEDELVRGIERMDFRYGVQDGNGNISYLTAAQVDAGTNCPPSAPNPLGTDPGCMWRAITSIEISVLMDGQVQLGSLAATDLLYTYNIDKKSTPTAPGNFTINPSDQGFSNQLIRREFVALVSVRNFNP</sequence>
<evidence type="ECO:0000313" key="3">
    <source>
        <dbReference type="Proteomes" id="UP000253782"/>
    </source>
</evidence>
<dbReference type="SUPFAM" id="SSF54523">
    <property type="entry name" value="Pili subunits"/>
    <property type="match status" value="1"/>
</dbReference>
<dbReference type="InterPro" id="IPR032092">
    <property type="entry name" value="PilW"/>
</dbReference>
<evidence type="ECO:0000313" key="2">
    <source>
        <dbReference type="EMBL" id="RDD79957.1"/>
    </source>
</evidence>
<keyword evidence="3" id="KW-1185">Reference proteome</keyword>
<dbReference type="OrthoDB" id="5296662at2"/>
<dbReference type="InterPro" id="IPR045584">
    <property type="entry name" value="Pilin-like"/>
</dbReference>
<reference evidence="2 3" key="1">
    <citation type="submission" date="2018-07" db="EMBL/GenBank/DDBJ databases">
        <title>Dyella tabacisoli L4-6T, whole genome shotgun sequence.</title>
        <authorList>
            <person name="Zhou X.-K."/>
            <person name="Li W.-J."/>
            <person name="Duan Y.-Q."/>
        </authorList>
    </citation>
    <scope>NUCLEOTIDE SEQUENCE [LARGE SCALE GENOMIC DNA]</scope>
    <source>
        <strain evidence="2 3">L4-6</strain>
    </source>
</reference>
<dbReference type="AlphaFoldDB" id="A0A369UHJ7"/>
<keyword evidence="1" id="KW-0812">Transmembrane</keyword>
<dbReference type="GO" id="GO:0043683">
    <property type="term" value="P:type IV pilus assembly"/>
    <property type="evidence" value="ECO:0007669"/>
    <property type="project" value="InterPro"/>
</dbReference>
<dbReference type="EMBL" id="QQAH01000023">
    <property type="protein sequence ID" value="RDD79957.1"/>
    <property type="molecule type" value="Genomic_DNA"/>
</dbReference>
<dbReference type="InterPro" id="IPR012902">
    <property type="entry name" value="N_methyl_site"/>
</dbReference>
<name>A0A369UHJ7_9GAMM</name>
<dbReference type="PROSITE" id="PS00409">
    <property type="entry name" value="PROKAR_NTER_METHYL"/>
    <property type="match status" value="1"/>
</dbReference>
<dbReference type="RefSeq" id="WP_114847337.1">
    <property type="nucleotide sequence ID" value="NZ_JBHSPE010000005.1"/>
</dbReference>
<proteinExistence type="predicted"/>
<evidence type="ECO:0000256" key="1">
    <source>
        <dbReference type="SAM" id="Phobius"/>
    </source>
</evidence>
<dbReference type="Proteomes" id="UP000253782">
    <property type="component" value="Unassembled WGS sequence"/>
</dbReference>
<gene>
    <name evidence="2" type="ORF">DVJ77_20125</name>
</gene>
<accession>A0A369UHJ7</accession>
<dbReference type="Pfam" id="PF07963">
    <property type="entry name" value="N_methyl"/>
    <property type="match status" value="1"/>
</dbReference>
<dbReference type="NCBIfam" id="TIGR02532">
    <property type="entry name" value="IV_pilin_GFxxxE"/>
    <property type="match status" value="1"/>
</dbReference>
<comment type="caution">
    <text evidence="2">The sequence shown here is derived from an EMBL/GenBank/DDBJ whole genome shotgun (WGS) entry which is preliminary data.</text>
</comment>
<dbReference type="Pfam" id="PF16074">
    <property type="entry name" value="PilW"/>
    <property type="match status" value="1"/>
</dbReference>
<keyword evidence="1" id="KW-1133">Transmembrane helix</keyword>
<organism evidence="2 3">
    <name type="scientific">Dyella tabacisoli</name>
    <dbReference type="NCBI Taxonomy" id="2282381"/>
    <lineage>
        <taxon>Bacteria</taxon>
        <taxon>Pseudomonadati</taxon>
        <taxon>Pseudomonadota</taxon>
        <taxon>Gammaproteobacteria</taxon>
        <taxon>Lysobacterales</taxon>
        <taxon>Rhodanobacteraceae</taxon>
        <taxon>Dyella</taxon>
    </lineage>
</organism>